<protein>
    <submittedName>
        <fullName evidence="2">Uncharacterized protein</fullName>
    </submittedName>
</protein>
<gene>
    <name evidence="2" type="ORF">BT96DRAFT_978647</name>
</gene>
<evidence type="ECO:0000256" key="1">
    <source>
        <dbReference type="SAM" id="MobiDB-lite"/>
    </source>
</evidence>
<keyword evidence="3" id="KW-1185">Reference proteome</keyword>
<dbReference type="AlphaFoldDB" id="A0A6A4H8Q7"/>
<accession>A0A6A4H8Q7</accession>
<proteinExistence type="predicted"/>
<dbReference type="Proteomes" id="UP000799118">
    <property type="component" value="Unassembled WGS sequence"/>
</dbReference>
<name>A0A6A4H8Q7_9AGAR</name>
<feature type="region of interest" description="Disordered" evidence="1">
    <location>
        <begin position="186"/>
        <end position="209"/>
    </location>
</feature>
<feature type="compositionally biased region" description="Basic and acidic residues" evidence="1">
    <location>
        <begin position="199"/>
        <end position="209"/>
    </location>
</feature>
<dbReference type="EMBL" id="ML769557">
    <property type="protein sequence ID" value="KAE9394093.1"/>
    <property type="molecule type" value="Genomic_DNA"/>
</dbReference>
<sequence>MTTTNTHPLSGAIFHLSNRRISSFFDPLNLPPPPPPPSNRPTFLGGTRNPNIPLAGPPPIPENLLGPQKQALLYGFTFDDSTAKARELSDSFDLSIFIAGAINKLGLEGCCKCFAHALDDDLYLYYFAMKCPWGNNIRTLNDEGSIPSDELMEKFSTMVNFKPHWYGYEDATEGRRCAALWDWSNPAPKDYDWNATEPEGGRQEREQAR</sequence>
<reference evidence="2" key="1">
    <citation type="journal article" date="2019" name="Environ. Microbiol.">
        <title>Fungal ecological strategies reflected in gene transcription - a case study of two litter decomposers.</title>
        <authorList>
            <person name="Barbi F."/>
            <person name="Kohler A."/>
            <person name="Barry K."/>
            <person name="Baskaran P."/>
            <person name="Daum C."/>
            <person name="Fauchery L."/>
            <person name="Ihrmark K."/>
            <person name="Kuo A."/>
            <person name="LaButti K."/>
            <person name="Lipzen A."/>
            <person name="Morin E."/>
            <person name="Grigoriev I.V."/>
            <person name="Henrissat B."/>
            <person name="Lindahl B."/>
            <person name="Martin F."/>
        </authorList>
    </citation>
    <scope>NUCLEOTIDE SEQUENCE</scope>
    <source>
        <strain evidence="2">JB14</strain>
    </source>
</reference>
<organism evidence="2 3">
    <name type="scientific">Gymnopus androsaceus JB14</name>
    <dbReference type="NCBI Taxonomy" id="1447944"/>
    <lineage>
        <taxon>Eukaryota</taxon>
        <taxon>Fungi</taxon>
        <taxon>Dikarya</taxon>
        <taxon>Basidiomycota</taxon>
        <taxon>Agaricomycotina</taxon>
        <taxon>Agaricomycetes</taxon>
        <taxon>Agaricomycetidae</taxon>
        <taxon>Agaricales</taxon>
        <taxon>Marasmiineae</taxon>
        <taxon>Omphalotaceae</taxon>
        <taxon>Gymnopus</taxon>
    </lineage>
</organism>
<evidence type="ECO:0000313" key="2">
    <source>
        <dbReference type="EMBL" id="KAE9394093.1"/>
    </source>
</evidence>
<evidence type="ECO:0000313" key="3">
    <source>
        <dbReference type="Proteomes" id="UP000799118"/>
    </source>
</evidence>